<proteinExistence type="predicted"/>
<protein>
    <recommendedName>
        <fullName evidence="2">DUF6801 domain-containing protein</fullName>
    </recommendedName>
</protein>
<feature type="chain" id="PRO_5047150757" description="DUF6801 domain-containing protein" evidence="1">
    <location>
        <begin position="28"/>
        <end position="197"/>
    </location>
</feature>
<reference evidence="3 4" key="1">
    <citation type="submission" date="2019-08" db="EMBL/GenBank/DDBJ databases">
        <title>Lentzea from Indian Himalayas.</title>
        <authorList>
            <person name="Mandal S."/>
            <person name="Mallick Gupta A."/>
            <person name="Maiti P.K."/>
            <person name="Sarkar J."/>
            <person name="Mandal S."/>
        </authorList>
    </citation>
    <scope>NUCLEOTIDE SEQUENCE [LARGE SCALE GENOMIC DNA]</scope>
    <source>
        <strain evidence="3 4">PSKA42</strain>
    </source>
</reference>
<organism evidence="3 4">
    <name type="scientific">Lentzea indica</name>
    <dbReference type="NCBI Taxonomy" id="2604800"/>
    <lineage>
        <taxon>Bacteria</taxon>
        <taxon>Bacillati</taxon>
        <taxon>Actinomycetota</taxon>
        <taxon>Actinomycetes</taxon>
        <taxon>Pseudonocardiales</taxon>
        <taxon>Pseudonocardiaceae</taxon>
        <taxon>Lentzea</taxon>
    </lineage>
</organism>
<feature type="domain" description="DUF6801" evidence="2">
    <location>
        <begin position="35"/>
        <end position="189"/>
    </location>
</feature>
<dbReference type="InterPro" id="IPR046542">
    <property type="entry name" value="DUF6801"/>
</dbReference>
<evidence type="ECO:0000259" key="2">
    <source>
        <dbReference type="Pfam" id="PF20611"/>
    </source>
</evidence>
<sequence length="197" mass="19545">MKTLARAAACVLVAGALSVVTAGTSSAATAELNITYSCNFSIIGAQDMPTTVSSADLPDSAVVGVPTAVSNTTVKSTVSEDATTTLGWLGAKSVDGTMTSNVPVTDGSATQTLTSVSTIPNTPVPASGTFDVTATGTLPAMMLANAGTAAISLGNAELKLTPRQADGSPTWLGTITVPCTVKAGQNTQLYSFPVAAS</sequence>
<dbReference type="Pfam" id="PF20611">
    <property type="entry name" value="DUF6801"/>
    <property type="match status" value="1"/>
</dbReference>
<comment type="caution">
    <text evidence="3">The sequence shown here is derived from an EMBL/GenBank/DDBJ whole genome shotgun (WGS) entry which is preliminary data.</text>
</comment>
<name>A0ABX1FWI3_9PSEU</name>
<evidence type="ECO:0000313" key="3">
    <source>
        <dbReference type="EMBL" id="NKE63125.1"/>
    </source>
</evidence>
<accession>A0ABX1FWI3</accession>
<keyword evidence="1" id="KW-0732">Signal</keyword>
<feature type="signal peptide" evidence="1">
    <location>
        <begin position="1"/>
        <end position="27"/>
    </location>
</feature>
<evidence type="ECO:0000313" key="4">
    <source>
        <dbReference type="Proteomes" id="UP001515943"/>
    </source>
</evidence>
<dbReference type="Proteomes" id="UP001515943">
    <property type="component" value="Unassembled WGS sequence"/>
</dbReference>
<dbReference type="RefSeq" id="WP_167979725.1">
    <property type="nucleotide sequence ID" value="NZ_VSRL01000319.1"/>
</dbReference>
<evidence type="ECO:0000256" key="1">
    <source>
        <dbReference type="SAM" id="SignalP"/>
    </source>
</evidence>
<dbReference type="EMBL" id="VSRL01000319">
    <property type="protein sequence ID" value="NKE63125.1"/>
    <property type="molecule type" value="Genomic_DNA"/>
</dbReference>
<gene>
    <name evidence="3" type="ORF">FXN61_42945</name>
</gene>
<keyword evidence="4" id="KW-1185">Reference proteome</keyword>